<evidence type="ECO:0000313" key="3">
    <source>
        <dbReference type="Proteomes" id="UP000541558"/>
    </source>
</evidence>
<protein>
    <submittedName>
        <fullName evidence="2">Uncharacterized protein</fullName>
    </submittedName>
</protein>
<reference evidence="2 3" key="1">
    <citation type="journal article" date="2020" name="ISME J.">
        <title>Uncovering the hidden diversity of litter-decomposition mechanisms in mushroom-forming fungi.</title>
        <authorList>
            <person name="Floudas D."/>
            <person name="Bentzer J."/>
            <person name="Ahren D."/>
            <person name="Johansson T."/>
            <person name="Persson P."/>
            <person name="Tunlid A."/>
        </authorList>
    </citation>
    <scope>NUCLEOTIDE SEQUENCE [LARGE SCALE GENOMIC DNA]</scope>
    <source>
        <strain evidence="2 3">CBS 175.51</strain>
    </source>
</reference>
<evidence type="ECO:0000313" key="2">
    <source>
        <dbReference type="EMBL" id="KAF5334400.1"/>
    </source>
</evidence>
<feature type="compositionally biased region" description="Basic and acidic residues" evidence="1">
    <location>
        <begin position="1008"/>
        <end position="1022"/>
    </location>
</feature>
<gene>
    <name evidence="2" type="ORF">D9611_013529</name>
</gene>
<feature type="compositionally biased region" description="Basic and acidic residues" evidence="1">
    <location>
        <begin position="956"/>
        <end position="968"/>
    </location>
</feature>
<feature type="compositionally biased region" description="Basic and acidic residues" evidence="1">
    <location>
        <begin position="1090"/>
        <end position="1104"/>
    </location>
</feature>
<feature type="compositionally biased region" description="Basic and acidic residues" evidence="1">
    <location>
        <begin position="1136"/>
        <end position="1151"/>
    </location>
</feature>
<feature type="compositionally biased region" description="Basic and acidic residues" evidence="1">
    <location>
        <begin position="137"/>
        <end position="152"/>
    </location>
</feature>
<feature type="compositionally biased region" description="Low complexity" evidence="1">
    <location>
        <begin position="104"/>
        <end position="120"/>
    </location>
</feature>
<feature type="compositionally biased region" description="Polar residues" evidence="1">
    <location>
        <begin position="1"/>
        <end position="11"/>
    </location>
</feature>
<feature type="compositionally biased region" description="Basic and acidic residues" evidence="1">
    <location>
        <begin position="316"/>
        <end position="335"/>
    </location>
</feature>
<feature type="region of interest" description="Disordered" evidence="1">
    <location>
        <begin position="1"/>
        <end position="564"/>
    </location>
</feature>
<feature type="compositionally biased region" description="Basic and acidic residues" evidence="1">
    <location>
        <begin position="462"/>
        <end position="472"/>
    </location>
</feature>
<feature type="compositionally biased region" description="Basic residues" evidence="1">
    <location>
        <begin position="1152"/>
        <end position="1168"/>
    </location>
</feature>
<feature type="compositionally biased region" description="Polar residues" evidence="1">
    <location>
        <begin position="73"/>
        <end position="82"/>
    </location>
</feature>
<feature type="compositionally biased region" description="Low complexity" evidence="1">
    <location>
        <begin position="488"/>
        <end position="504"/>
    </location>
</feature>
<feature type="compositionally biased region" description="Low complexity" evidence="1">
    <location>
        <begin position="552"/>
        <end position="563"/>
    </location>
</feature>
<sequence length="1242" mass="128105">MVSATVQVQHIQKTDPKTDTPPHKAGLRLPDRVGEFLRTKGKKSEPGSAPEERKPTTKKDLEVPLYRRYASFRSRTPSARSTTPKEDAIAETKTDMTEPDTETTKPTETGLDAEGTTTTTNIDEVKKAETTFPGTSDTEKAENEKPLPEPKDGPIPARPRRLSATVTKLLNGLPKPKSPSPDKEDSGAGSSTEGAGRRLLGRVGNIVARKKVPSSEVEGEAADKTGVEIPPVTAEGSGEAPVVPPKSTEDLTPGGESKPEEAPAGADTATAQAFVAAGAPKEKEKKAPPSAAARATKLARRLSSSGLRQVFKSKSKSQDKGAEPKDASAEAKPVEETPVAEGTAAATAEPTDDKALPSPPPEDNSTTGVRLRPPPTSFKSATNAARRLSSRASDLFKGKEPSSPEGETPTTKEGGSEAAAEGLTREKSRTPSVTAATEKATELVRKASKRAQGAIAKARAKAKGEGKEKGEGSAEVGAETGAAKPEESATVVEAAVSEAKAKPTSTEEEAIAPPAEVAPETVPAESTAGEVEDPSAAPAADKSLPTPPASSPPSAAATIARVGKLSRRLSSRVGSLFAAHKDDTAESNTSNDTAVENFAATTAQDDKPVVESEAVVPSAKGAAVEEAPKPEVTAEEVVTVVEEGEDTTGKVIAVLENTETSTTAQEKSLPSPPPSAAVSIAKVGQLTRRLSSRAASAFRAAATAPMAPEPQAKSEAKGEGSEKEVKESAENDGGEAAPVVEGEVPATEEAKKDAEAAVPPVEDTKEVVEAKDVEAAAAAAPPPGAFKSTKGPKIGRRLSARVGDLFRSKAPPVPAKQADKSEVVAGTNDATIEIKPVEEATGKVEAKEAEGAVAETGKEADLEVVVAEGAEKAAEEPNTEVEGEPAQPVASTSAQTPNESESQPDKPLPAKPSRSARAKGAAADVGRQLSTRATELLKARPRLDEVVSRAPSAFTSRDKGKQREKDDVVAGSEGVTSAGPSKDGRPGLGKRFSKGVVDGIFGPASPKGEPHSTKAGDKLKDGEADEDWEKVESGDDLKEAIQTSAGAVQGKGGEEVIDIGNAKSEGPPSSEDVKNASVEAVEGETAAPETPKKDETTTEAKEGKGGLSAPISSLVTGLFKQKQKSPTDKPLPPTDGQHDHESPRASVDEKGGKRRRRLSLGFRSKKKGETKQAAAAGETTAASEPAPKDAEVEKGLPEPPSNVGVGEEGGDIKAEEAVKETEPQAETVEEVSTDKAQASTSA</sequence>
<feature type="compositionally biased region" description="Low complexity" evidence="1">
    <location>
        <begin position="262"/>
        <end position="279"/>
    </location>
</feature>
<dbReference type="Proteomes" id="UP000541558">
    <property type="component" value="Unassembled WGS sequence"/>
</dbReference>
<feature type="compositionally biased region" description="Basic and acidic residues" evidence="1">
    <location>
        <begin position="29"/>
        <end position="62"/>
    </location>
</feature>
<feature type="compositionally biased region" description="Polar residues" evidence="1">
    <location>
        <begin position="889"/>
        <end position="901"/>
    </location>
</feature>
<feature type="region of interest" description="Disordered" evidence="1">
    <location>
        <begin position="802"/>
        <end position="824"/>
    </location>
</feature>
<comment type="caution">
    <text evidence="2">The sequence shown here is derived from an EMBL/GenBank/DDBJ whole genome shotgun (WGS) entry which is preliminary data.</text>
</comment>
<feature type="compositionally biased region" description="Polar residues" evidence="1">
    <location>
        <begin position="586"/>
        <end position="603"/>
    </location>
</feature>
<feature type="compositionally biased region" description="Basic and acidic residues" evidence="1">
    <location>
        <begin position="712"/>
        <end position="729"/>
    </location>
</feature>
<feature type="compositionally biased region" description="Basic and acidic residues" evidence="1">
    <location>
        <begin position="1210"/>
        <end position="1222"/>
    </location>
</feature>
<feature type="compositionally biased region" description="Low complexity" evidence="1">
    <location>
        <begin position="288"/>
        <end position="304"/>
    </location>
</feature>
<feature type="compositionally biased region" description="Low complexity" evidence="1">
    <location>
        <begin position="1171"/>
        <end position="1182"/>
    </location>
</feature>
<feature type="compositionally biased region" description="Low complexity" evidence="1">
    <location>
        <begin position="336"/>
        <end position="349"/>
    </location>
</feature>
<feature type="region of interest" description="Disordered" evidence="1">
    <location>
        <begin position="775"/>
        <end position="794"/>
    </location>
</feature>
<feature type="compositionally biased region" description="Basic and acidic residues" evidence="1">
    <location>
        <begin position="935"/>
        <end position="947"/>
    </location>
</feature>
<feature type="region of interest" description="Disordered" evidence="1">
    <location>
        <begin position="657"/>
        <end position="677"/>
    </location>
</feature>
<feature type="region of interest" description="Disordered" evidence="1">
    <location>
        <begin position="577"/>
        <end position="632"/>
    </location>
</feature>
<keyword evidence="3" id="KW-1185">Reference proteome</keyword>
<feature type="region of interest" description="Disordered" evidence="1">
    <location>
        <begin position="866"/>
        <end position="1242"/>
    </location>
</feature>
<accession>A0A8H5C389</accession>
<feature type="compositionally biased region" description="Polar residues" evidence="1">
    <location>
        <begin position="657"/>
        <end position="666"/>
    </location>
</feature>
<feature type="region of interest" description="Disordered" evidence="1">
    <location>
        <begin position="691"/>
        <end position="767"/>
    </location>
</feature>
<organism evidence="2 3">
    <name type="scientific">Ephemerocybe angulata</name>
    <dbReference type="NCBI Taxonomy" id="980116"/>
    <lineage>
        <taxon>Eukaryota</taxon>
        <taxon>Fungi</taxon>
        <taxon>Dikarya</taxon>
        <taxon>Basidiomycota</taxon>
        <taxon>Agaricomycotina</taxon>
        <taxon>Agaricomycetes</taxon>
        <taxon>Agaricomycetidae</taxon>
        <taxon>Agaricales</taxon>
        <taxon>Agaricineae</taxon>
        <taxon>Psathyrellaceae</taxon>
        <taxon>Ephemerocybe</taxon>
    </lineage>
</organism>
<feature type="compositionally biased region" description="Basic and acidic residues" evidence="1">
    <location>
        <begin position="83"/>
        <end position="96"/>
    </location>
</feature>
<dbReference type="AlphaFoldDB" id="A0A8H5C389"/>
<feature type="compositionally biased region" description="Low complexity" evidence="1">
    <location>
        <begin position="691"/>
        <end position="711"/>
    </location>
</feature>
<name>A0A8H5C389_9AGAR</name>
<dbReference type="OrthoDB" id="3060098at2759"/>
<evidence type="ECO:0000256" key="1">
    <source>
        <dbReference type="SAM" id="MobiDB-lite"/>
    </source>
</evidence>
<feature type="compositionally biased region" description="Low complexity" evidence="1">
    <location>
        <begin position="511"/>
        <end position="526"/>
    </location>
</feature>
<feature type="compositionally biased region" description="Basic and acidic residues" evidence="1">
    <location>
        <begin position="1030"/>
        <end position="1039"/>
    </location>
</feature>
<feature type="compositionally biased region" description="Basic and acidic residues" evidence="1">
    <location>
        <begin position="12"/>
        <end position="22"/>
    </location>
</feature>
<proteinExistence type="predicted"/>
<feature type="compositionally biased region" description="Basic and acidic residues" evidence="1">
    <location>
        <begin position="1186"/>
        <end position="1196"/>
    </location>
</feature>
<dbReference type="EMBL" id="JAACJK010000070">
    <property type="protein sequence ID" value="KAF5334400.1"/>
    <property type="molecule type" value="Genomic_DNA"/>
</dbReference>